<dbReference type="OrthoDB" id="47276at2759"/>
<comment type="caution">
    <text evidence="4">The sequence shown here is derived from an EMBL/GenBank/DDBJ whole genome shotgun (WGS) entry which is preliminary data.</text>
</comment>
<evidence type="ECO:0000313" key="5">
    <source>
        <dbReference type="Proteomes" id="UP001152484"/>
    </source>
</evidence>
<name>A0A9P0YZR1_CUSEU</name>
<accession>A0A9P0YZR1</accession>
<keyword evidence="5" id="KW-1185">Reference proteome</keyword>
<dbReference type="EMBL" id="CAMAPE010000014">
    <property type="protein sequence ID" value="CAH9081192.1"/>
    <property type="molecule type" value="Genomic_DNA"/>
</dbReference>
<dbReference type="Proteomes" id="UP001152484">
    <property type="component" value="Unassembled WGS sequence"/>
</dbReference>
<reference evidence="4" key="1">
    <citation type="submission" date="2022-07" db="EMBL/GenBank/DDBJ databases">
        <authorList>
            <person name="Macas J."/>
            <person name="Novak P."/>
            <person name="Neumann P."/>
        </authorList>
    </citation>
    <scope>NUCLEOTIDE SEQUENCE</scope>
</reference>
<feature type="region of interest" description="Leucine repeat II (LRII)" evidence="3">
    <location>
        <begin position="293"/>
        <end position="325"/>
    </location>
</feature>
<evidence type="ECO:0000256" key="3">
    <source>
        <dbReference type="PROSITE-ProRule" id="PRU01191"/>
    </source>
</evidence>
<sequence length="515" mass="58324">MIPFELLDCHSKRGGEETRTFFPASNPMLIHFNEIYSLTRGGVLSIEEDHSSNSCRGMKHSRSCESELVEEKEEERRMKRSATNYKEEEDLSEVFDKVLLCTDDSPSALGKQLQKERSGRKGRADKRGDGCEFVHMESLLLNCAKSIAAASYKVAAEQLKMIRQYSSPVGDANQRLTHAFANGLEARLAGTEAQLHVSLSSQNDIVVPEMQKSRISSSLPFMRISIFFANKMIYEVASRGASLHVIDFGILHGVQWPTLIQDLSQRPGGPPKLRITGIELPQPGFRPSHMVLETGCRLAKYCQRFGVPFEYNSITSKNWEAIKINDLKLEKGEVVAVNCTLRFKRLLDETVCGADNPRDGVLNLIRQVNPHIFVHSVVNASWNSPFFVNRFRSALFYFSAVFDMLESVFSQHDSQRFNLEQALMGPGIANIIGCEGMERLDRPETYMQWQSRIMRAGFKPVPLNPQLVKKLRSKAREAHHKNFLFAEDGHWVLQGWKGHIFFGSCAWVAHNQNII</sequence>
<feature type="region of interest" description="SAW" evidence="3">
    <location>
        <begin position="433"/>
        <end position="508"/>
    </location>
</feature>
<evidence type="ECO:0000313" key="4">
    <source>
        <dbReference type="EMBL" id="CAH9081192.1"/>
    </source>
</evidence>
<keyword evidence="1" id="KW-0805">Transcription regulation</keyword>
<feature type="short sequence motif" description="VHIID" evidence="3">
    <location>
        <begin position="243"/>
        <end position="247"/>
    </location>
</feature>
<dbReference type="PROSITE" id="PS50985">
    <property type="entry name" value="GRAS"/>
    <property type="match status" value="1"/>
</dbReference>
<dbReference type="Pfam" id="PF03514">
    <property type="entry name" value="GRAS"/>
    <property type="match status" value="1"/>
</dbReference>
<organism evidence="4 5">
    <name type="scientific">Cuscuta europaea</name>
    <name type="common">European dodder</name>
    <dbReference type="NCBI Taxonomy" id="41803"/>
    <lineage>
        <taxon>Eukaryota</taxon>
        <taxon>Viridiplantae</taxon>
        <taxon>Streptophyta</taxon>
        <taxon>Embryophyta</taxon>
        <taxon>Tracheophyta</taxon>
        <taxon>Spermatophyta</taxon>
        <taxon>Magnoliopsida</taxon>
        <taxon>eudicotyledons</taxon>
        <taxon>Gunneridae</taxon>
        <taxon>Pentapetalae</taxon>
        <taxon>asterids</taxon>
        <taxon>lamiids</taxon>
        <taxon>Solanales</taxon>
        <taxon>Convolvulaceae</taxon>
        <taxon>Cuscuteae</taxon>
        <taxon>Cuscuta</taxon>
        <taxon>Cuscuta subgen. Cuscuta</taxon>
    </lineage>
</organism>
<comment type="similarity">
    <text evidence="3">Belongs to the GRAS family.</text>
</comment>
<keyword evidence="2" id="KW-0804">Transcription</keyword>
<gene>
    <name evidence="4" type="ORF">CEURO_LOCUS7812</name>
</gene>
<comment type="caution">
    <text evidence="3">Lacks conserved residue(s) required for the propagation of feature annotation.</text>
</comment>
<protein>
    <submittedName>
        <fullName evidence="4">Uncharacterized protein</fullName>
    </submittedName>
</protein>
<dbReference type="InterPro" id="IPR005202">
    <property type="entry name" value="TF_GRAS"/>
</dbReference>
<evidence type="ECO:0000256" key="2">
    <source>
        <dbReference type="ARBA" id="ARBA00023163"/>
    </source>
</evidence>
<dbReference type="PANTHER" id="PTHR31636">
    <property type="entry name" value="OSJNBA0084A10.13 PROTEIN-RELATED"/>
    <property type="match status" value="1"/>
</dbReference>
<dbReference type="AlphaFoldDB" id="A0A9P0YZR1"/>
<proteinExistence type="inferred from homology"/>
<evidence type="ECO:0000256" key="1">
    <source>
        <dbReference type="ARBA" id="ARBA00023015"/>
    </source>
</evidence>